<name>A0ABW5EEF7_9GAMM</name>
<evidence type="ECO:0008006" key="3">
    <source>
        <dbReference type="Google" id="ProtNLM"/>
    </source>
</evidence>
<evidence type="ECO:0000313" key="2">
    <source>
        <dbReference type="Proteomes" id="UP001597425"/>
    </source>
</evidence>
<sequence>MLATHMDAERRYDLLRKASLRAIASQLDSARGLELRLIDQKALSKAGEWSLFPERKVDWEWSNYHDFRLRYPKRFELALWHRSQLASLSLGRPTYSATGLRLDFIEKNPRVEDIKVFQITLAAMNVYADTLGATELRIMNPINNEVKQYYERFGLTYISKGDYLVARI</sequence>
<comment type="caution">
    <text evidence="1">The sequence shown here is derived from an EMBL/GenBank/DDBJ whole genome shotgun (WGS) entry which is preliminary data.</text>
</comment>
<protein>
    <recommendedName>
        <fullName evidence="3">N-acetyltransferase domain-containing protein</fullName>
    </recommendedName>
</protein>
<keyword evidence="2" id="KW-1185">Reference proteome</keyword>
<accession>A0ABW5EEF7</accession>
<reference evidence="2" key="1">
    <citation type="journal article" date="2019" name="Int. J. Syst. Evol. Microbiol.">
        <title>The Global Catalogue of Microorganisms (GCM) 10K type strain sequencing project: providing services to taxonomists for standard genome sequencing and annotation.</title>
        <authorList>
            <consortium name="The Broad Institute Genomics Platform"/>
            <consortium name="The Broad Institute Genome Sequencing Center for Infectious Disease"/>
            <person name="Wu L."/>
            <person name="Ma J."/>
        </authorList>
    </citation>
    <scope>NUCLEOTIDE SEQUENCE [LARGE SCALE GENOMIC DNA]</scope>
    <source>
        <strain evidence="2">KCTC 12848</strain>
    </source>
</reference>
<dbReference type="Proteomes" id="UP001597425">
    <property type="component" value="Unassembled WGS sequence"/>
</dbReference>
<dbReference type="RefSeq" id="WP_265722356.1">
    <property type="nucleotide sequence ID" value="NZ_JAPIVK010000022.1"/>
</dbReference>
<gene>
    <name evidence="1" type="ORF">ACFSKX_15100</name>
</gene>
<dbReference type="EMBL" id="JBHUJD010000022">
    <property type="protein sequence ID" value="MFD2311754.1"/>
    <property type="molecule type" value="Genomic_DNA"/>
</dbReference>
<evidence type="ECO:0000313" key="1">
    <source>
        <dbReference type="EMBL" id="MFD2311754.1"/>
    </source>
</evidence>
<proteinExistence type="predicted"/>
<organism evidence="1 2">
    <name type="scientific">Microbulbifer halophilus</name>
    <dbReference type="NCBI Taxonomy" id="453963"/>
    <lineage>
        <taxon>Bacteria</taxon>
        <taxon>Pseudomonadati</taxon>
        <taxon>Pseudomonadota</taxon>
        <taxon>Gammaproteobacteria</taxon>
        <taxon>Cellvibrionales</taxon>
        <taxon>Microbulbiferaceae</taxon>
        <taxon>Microbulbifer</taxon>
    </lineage>
</organism>